<organism evidence="2">
    <name type="scientific">Fundulus heteroclitus</name>
    <name type="common">Killifish</name>
    <name type="synonym">Mummichog</name>
    <dbReference type="NCBI Taxonomy" id="8078"/>
    <lineage>
        <taxon>Eukaryota</taxon>
        <taxon>Metazoa</taxon>
        <taxon>Chordata</taxon>
        <taxon>Craniata</taxon>
        <taxon>Vertebrata</taxon>
        <taxon>Euteleostomi</taxon>
        <taxon>Actinopterygii</taxon>
        <taxon>Neopterygii</taxon>
        <taxon>Teleostei</taxon>
        <taxon>Neoteleostei</taxon>
        <taxon>Acanthomorphata</taxon>
        <taxon>Ovalentaria</taxon>
        <taxon>Atherinomorphae</taxon>
        <taxon>Cyprinodontiformes</taxon>
        <taxon>Fundulidae</taxon>
        <taxon>Fundulus</taxon>
    </lineage>
</organism>
<proteinExistence type="predicted"/>
<feature type="compositionally biased region" description="Pro residues" evidence="1">
    <location>
        <begin position="129"/>
        <end position="138"/>
    </location>
</feature>
<dbReference type="EMBL" id="GCES01079480">
    <property type="protein sequence ID" value="JAR06843.1"/>
    <property type="molecule type" value="Transcribed_RNA"/>
</dbReference>
<evidence type="ECO:0000256" key="1">
    <source>
        <dbReference type="SAM" id="MobiDB-lite"/>
    </source>
</evidence>
<sequence length="417" mass="45930">MSAKDICRLCKDNLRTKGIISGSRSIFQKKDAREKSISERLTELGLPLSENVSRSGRICLRCFRLIGRLQDDFDVFRRWQEAEKDSNPAEASTSTSQATAESSNASSTGKKRPEKRDREPTPSKTCLQPPTPTAPPAPKYSRPTTDNVTPKTARRSLTEVIIHYPSHPKGDRIVCQANTAAIVENIAKQNWSRAANQMVKNKDLLEALKENILQVIEDEIKFLCNPLKGFMLWRSSAADLKAFSFANLQSDLQSMAPFTYSIFSQITKGSPHPTCASAAIALQGREPRLSAFAYYINSVLQYGGAKKAVYKRLSKLCITTAHNHAVGKQKQLATTCGEELQLLKVAHEVFLKSQKEHGGTDVEGARATRTLSDTVDLDTATLSMEHCISTVLAADVKEEAPEEQSPEGSSRSQSPST</sequence>
<feature type="compositionally biased region" description="Low complexity" evidence="1">
    <location>
        <begin position="89"/>
        <end position="108"/>
    </location>
</feature>
<dbReference type="AlphaFoldDB" id="A0A146UP28"/>
<reference evidence="2" key="1">
    <citation type="submission" date="2015-01" db="EMBL/GenBank/DDBJ databases">
        <title>EvidentialGene: Evidence-directed Construction of Complete mRNA Transcriptomes without Genomes.</title>
        <authorList>
            <person name="Gilbert D.G."/>
        </authorList>
    </citation>
    <scope>NUCLEOTIDE SEQUENCE</scope>
</reference>
<evidence type="ECO:0008006" key="3">
    <source>
        <dbReference type="Google" id="ProtNLM"/>
    </source>
</evidence>
<name>A0A146UP28_FUNHE</name>
<evidence type="ECO:0000313" key="2">
    <source>
        <dbReference type="EMBL" id="JAR06843.1"/>
    </source>
</evidence>
<feature type="compositionally biased region" description="Low complexity" evidence="1">
    <location>
        <begin position="406"/>
        <end position="417"/>
    </location>
</feature>
<dbReference type="EMBL" id="GCES01079479">
    <property type="protein sequence ID" value="JAR06844.1"/>
    <property type="molecule type" value="Transcribed_RNA"/>
</dbReference>
<accession>A0A146UP28</accession>
<feature type="region of interest" description="Disordered" evidence="1">
    <location>
        <begin position="395"/>
        <end position="417"/>
    </location>
</feature>
<feature type="region of interest" description="Disordered" evidence="1">
    <location>
        <begin position="82"/>
        <end position="152"/>
    </location>
</feature>
<protein>
    <recommendedName>
        <fullName evidence="3">ZAD domain-containing protein</fullName>
    </recommendedName>
</protein>